<protein>
    <submittedName>
        <fullName evidence="13">HD domain-containing protein</fullName>
    </submittedName>
</protein>
<dbReference type="Proteomes" id="UP001304683">
    <property type="component" value="Chromosome"/>
</dbReference>
<keyword evidence="2 8" id="KW-0808">Transferase</keyword>
<keyword evidence="8" id="KW-0694">RNA-binding</keyword>
<evidence type="ECO:0000256" key="6">
    <source>
        <dbReference type="ARBA" id="ARBA00022741"/>
    </source>
</evidence>
<dbReference type="PANTHER" id="PTHR46173:SF1">
    <property type="entry name" value="CCA TRNA NUCLEOTIDYLTRANSFERASE 1, MITOCHONDRIAL"/>
    <property type="match status" value="1"/>
</dbReference>
<keyword evidence="14" id="KW-1185">Reference proteome</keyword>
<proteinExistence type="inferred from homology"/>
<evidence type="ECO:0000256" key="3">
    <source>
        <dbReference type="ARBA" id="ARBA00022694"/>
    </source>
</evidence>
<evidence type="ECO:0000256" key="2">
    <source>
        <dbReference type="ARBA" id="ARBA00022679"/>
    </source>
</evidence>
<keyword evidence="5" id="KW-0479">Metal-binding</keyword>
<evidence type="ECO:0000259" key="11">
    <source>
        <dbReference type="Pfam" id="PF01966"/>
    </source>
</evidence>
<dbReference type="InterPro" id="IPR003607">
    <property type="entry name" value="HD/PDEase_dom"/>
</dbReference>
<dbReference type="InterPro" id="IPR043519">
    <property type="entry name" value="NT_sf"/>
</dbReference>
<dbReference type="InterPro" id="IPR006674">
    <property type="entry name" value="HD_domain"/>
</dbReference>
<dbReference type="CDD" id="cd05398">
    <property type="entry name" value="NT_ClassII-CCAase"/>
    <property type="match status" value="1"/>
</dbReference>
<name>A0ABZ0QRJ3_9FIRM</name>
<dbReference type="InterPro" id="IPR050264">
    <property type="entry name" value="Bact_CCA-adding_enz_type3_sf"/>
</dbReference>
<feature type="domain" description="Poly A polymerase head" evidence="10">
    <location>
        <begin position="120"/>
        <end position="240"/>
    </location>
</feature>
<dbReference type="Gene3D" id="1.10.3090.10">
    <property type="entry name" value="cca-adding enzyme, domain 2"/>
    <property type="match status" value="1"/>
</dbReference>
<dbReference type="InterPro" id="IPR032828">
    <property type="entry name" value="PolyA_RNA-bd"/>
</dbReference>
<evidence type="ECO:0000256" key="8">
    <source>
        <dbReference type="RuleBase" id="RU003953"/>
    </source>
</evidence>
<dbReference type="Gene3D" id="3.30.460.10">
    <property type="entry name" value="Beta Polymerase, domain 2"/>
    <property type="match status" value="1"/>
</dbReference>
<evidence type="ECO:0000259" key="12">
    <source>
        <dbReference type="Pfam" id="PF12627"/>
    </source>
</evidence>
<evidence type="ECO:0000259" key="10">
    <source>
        <dbReference type="Pfam" id="PF01743"/>
    </source>
</evidence>
<dbReference type="Pfam" id="PF01966">
    <property type="entry name" value="HD"/>
    <property type="match status" value="1"/>
</dbReference>
<dbReference type="Pfam" id="PF12627">
    <property type="entry name" value="PolyA_pol_RNAbd"/>
    <property type="match status" value="1"/>
</dbReference>
<evidence type="ECO:0000256" key="5">
    <source>
        <dbReference type="ARBA" id="ARBA00022723"/>
    </source>
</evidence>
<sequence>MEQGRATPQREEKLRRRQRERQRLEATRRTLGRLLAIARRCRTGEEFARALTDLWSQESRFAPDGAAGRAPDGAAAAAFRTLAAVPVAERPAELARRFDRLVPAAVREVLVRLHERGHAAFLVGGCVRDLLMARPPKDWDVATSARPEEVRRIFPRTIPTGIEHGTVTVRNRGLSVEVTTFRREAGYSDHRHPDRVEFTDDLRADLERRDLTINAMAVDAQGRLHDPLGGLADLEEGVVRAVGDPEARFREDALRLLRVVRFAARFGYRVERRTEAALARCAPLIRHVSWERIREEMSGLLVSPRPAWGLELLRTSGLLEPIWPELLEGVGVPQNVHHAYTVWEHNLLACQYTPPVLRLRLAGLLHDVAKPRTVSVDERGQRHFYHHEVVGADMARGMLRRLRYDNDTVRHVAHLVRHHLALHHYPGMTDAAIRRLIQRIGFDYLEDLIILRVADRAASGTKRAPISRGALRLLTRMERILEQDAAFSLHDLAVDGHDVMAATGLGPGPAIGWILRQLLEEVLDDPSRNRRDWLMERAAALREEAEAQAAGQRRASTTADGG</sequence>
<keyword evidence="7" id="KW-0460">Magnesium</keyword>
<dbReference type="NCBIfam" id="TIGR00277">
    <property type="entry name" value="HDIG"/>
    <property type="match status" value="1"/>
</dbReference>
<evidence type="ECO:0000256" key="9">
    <source>
        <dbReference type="SAM" id="MobiDB-lite"/>
    </source>
</evidence>
<dbReference type="EMBL" id="CP132508">
    <property type="protein sequence ID" value="WPD19192.1"/>
    <property type="molecule type" value="Genomic_DNA"/>
</dbReference>
<evidence type="ECO:0000256" key="7">
    <source>
        <dbReference type="ARBA" id="ARBA00022842"/>
    </source>
</evidence>
<gene>
    <name evidence="13" type="ORF">Q5761_00490</name>
</gene>
<keyword evidence="4" id="KW-0548">Nucleotidyltransferase</keyword>
<dbReference type="RefSeq" id="WP_318750783.1">
    <property type="nucleotide sequence ID" value="NZ_CP132508.1"/>
</dbReference>
<evidence type="ECO:0000313" key="14">
    <source>
        <dbReference type="Proteomes" id="UP001304683"/>
    </source>
</evidence>
<reference evidence="13 14" key="1">
    <citation type="submission" date="2023-08" db="EMBL/GenBank/DDBJ databases">
        <title>Genome sequence of Thermaerobacter compostii strain Ins1, a spore-forming filamentous bacterium isolated from a deep geothermal reservoir.</title>
        <authorList>
            <person name="Bregnard D."/>
            <person name="Gonzalez D."/>
            <person name="Junier P."/>
        </authorList>
    </citation>
    <scope>NUCLEOTIDE SEQUENCE [LARGE SCALE GENOMIC DNA]</scope>
    <source>
        <strain evidence="13 14">Ins1</strain>
    </source>
</reference>
<comment type="similarity">
    <text evidence="8">Belongs to the tRNA nucleotidyltransferase/poly(A) polymerase family.</text>
</comment>
<organism evidence="13 14">
    <name type="scientific">Thermaerobacter composti</name>
    <dbReference type="NCBI Taxonomy" id="554949"/>
    <lineage>
        <taxon>Bacteria</taxon>
        <taxon>Bacillati</taxon>
        <taxon>Bacillota</taxon>
        <taxon>Clostridia</taxon>
        <taxon>Eubacteriales</taxon>
        <taxon>Clostridiales Family XVII. Incertae Sedis</taxon>
        <taxon>Thermaerobacter</taxon>
    </lineage>
</organism>
<dbReference type="InterPro" id="IPR002646">
    <property type="entry name" value="PolA_pol_head_dom"/>
</dbReference>
<dbReference type="SUPFAM" id="SSF81301">
    <property type="entry name" value="Nucleotidyltransferase"/>
    <property type="match status" value="1"/>
</dbReference>
<comment type="cofactor">
    <cofactor evidence="1">
        <name>Mg(2+)</name>
        <dbReference type="ChEBI" id="CHEBI:18420"/>
    </cofactor>
</comment>
<dbReference type="InterPro" id="IPR006675">
    <property type="entry name" value="HDIG_dom"/>
</dbReference>
<dbReference type="Pfam" id="PF01743">
    <property type="entry name" value="PolyA_pol"/>
    <property type="match status" value="1"/>
</dbReference>
<evidence type="ECO:0000256" key="1">
    <source>
        <dbReference type="ARBA" id="ARBA00001946"/>
    </source>
</evidence>
<feature type="domain" description="tRNA nucleotidyltransferase/poly(A) polymerase RNA and SrmB- binding" evidence="12">
    <location>
        <begin position="267"/>
        <end position="326"/>
    </location>
</feature>
<accession>A0ABZ0QRJ3</accession>
<dbReference type="CDD" id="cd00077">
    <property type="entry name" value="HDc"/>
    <property type="match status" value="1"/>
</dbReference>
<dbReference type="SUPFAM" id="SSF81891">
    <property type="entry name" value="Poly A polymerase C-terminal region-like"/>
    <property type="match status" value="1"/>
</dbReference>
<dbReference type="PANTHER" id="PTHR46173">
    <property type="entry name" value="CCA TRNA NUCLEOTIDYLTRANSFERASE 1, MITOCHONDRIAL"/>
    <property type="match status" value="1"/>
</dbReference>
<keyword evidence="3" id="KW-0819">tRNA processing</keyword>
<dbReference type="Gene3D" id="1.10.246.80">
    <property type="match status" value="1"/>
</dbReference>
<evidence type="ECO:0000256" key="4">
    <source>
        <dbReference type="ARBA" id="ARBA00022695"/>
    </source>
</evidence>
<evidence type="ECO:0000313" key="13">
    <source>
        <dbReference type="EMBL" id="WPD19192.1"/>
    </source>
</evidence>
<keyword evidence="6" id="KW-0547">Nucleotide-binding</keyword>
<feature type="region of interest" description="Disordered" evidence="9">
    <location>
        <begin position="1"/>
        <end position="21"/>
    </location>
</feature>
<feature type="domain" description="HD" evidence="11">
    <location>
        <begin position="350"/>
        <end position="455"/>
    </location>
</feature>